<protein>
    <submittedName>
        <fullName evidence="7">Uncharacterized protein</fullName>
    </submittedName>
</protein>
<keyword evidence="5 6" id="KW-0472">Membrane</keyword>
<accession>A0A1W0WPH4</accession>
<evidence type="ECO:0000256" key="4">
    <source>
        <dbReference type="ARBA" id="ARBA00022989"/>
    </source>
</evidence>
<feature type="transmembrane region" description="Helical" evidence="6">
    <location>
        <begin position="77"/>
        <end position="97"/>
    </location>
</feature>
<dbReference type="Proteomes" id="UP000192578">
    <property type="component" value="Unassembled WGS sequence"/>
</dbReference>
<feature type="transmembrane region" description="Helical" evidence="6">
    <location>
        <begin position="179"/>
        <end position="201"/>
    </location>
</feature>
<dbReference type="OrthoDB" id="2802411at2759"/>
<comment type="similarity">
    <text evidence="2">Belongs to the UPF0057 (PMP3) family.</text>
</comment>
<feature type="transmembrane region" description="Helical" evidence="6">
    <location>
        <begin position="34"/>
        <end position="56"/>
    </location>
</feature>
<evidence type="ECO:0000313" key="7">
    <source>
        <dbReference type="EMBL" id="OQV17092.1"/>
    </source>
</evidence>
<dbReference type="EMBL" id="MTYJ01000066">
    <property type="protein sequence ID" value="OQV17092.1"/>
    <property type="molecule type" value="Genomic_DNA"/>
</dbReference>
<comment type="subcellular location">
    <subcellularLocation>
        <location evidence="1">Membrane</location>
    </subcellularLocation>
</comment>
<feature type="transmembrane region" description="Helical" evidence="6">
    <location>
        <begin position="213"/>
        <end position="236"/>
    </location>
</feature>
<keyword evidence="3 6" id="KW-0812">Transmembrane</keyword>
<feature type="transmembrane region" description="Helical" evidence="6">
    <location>
        <begin position="109"/>
        <end position="132"/>
    </location>
</feature>
<evidence type="ECO:0000313" key="8">
    <source>
        <dbReference type="Proteomes" id="UP000192578"/>
    </source>
</evidence>
<keyword evidence="4 6" id="KW-1133">Transmembrane helix</keyword>
<evidence type="ECO:0000256" key="1">
    <source>
        <dbReference type="ARBA" id="ARBA00004370"/>
    </source>
</evidence>
<evidence type="ECO:0000256" key="2">
    <source>
        <dbReference type="ARBA" id="ARBA00009530"/>
    </source>
</evidence>
<dbReference type="PANTHER" id="PTHR21659">
    <property type="entry name" value="HYDROPHOBIC PROTEIN RCI2 LOW TEMPERATURE AND SALT RESPONSIVE PROTEIN LTI6 -RELATED"/>
    <property type="match status" value="1"/>
</dbReference>
<sequence length="246" mass="27499">MPLSGVGVYALAFICPPLSVYLSSSNNDTQERDILTSVVLTLMGFLPGIVHALVLANRQKNDEDEARDHGRPMKIAPLSDVGVVVTAFIFPPLSVFLTASTNEHLRRDMLISVSLTLMGYLPGIIHALVLAYRKHSDPNGARDVKRTVKMIKERLSRLRPVVFVKALHRNMLAMSFREIGAIIFAFLLPPLSVLLVLWPQIGSFSSLYDYRDLIINVVLTLMGFLPGIPHALWTVYQHHLARFSWS</sequence>
<dbReference type="AlphaFoldDB" id="A0A1W0WPH4"/>
<name>A0A1W0WPH4_HYPEX</name>
<evidence type="ECO:0000256" key="5">
    <source>
        <dbReference type="ARBA" id="ARBA00023136"/>
    </source>
</evidence>
<reference evidence="8" key="1">
    <citation type="submission" date="2017-01" db="EMBL/GenBank/DDBJ databases">
        <title>Comparative genomics of anhydrobiosis in the tardigrade Hypsibius dujardini.</title>
        <authorList>
            <person name="Yoshida Y."/>
            <person name="Koutsovoulos G."/>
            <person name="Laetsch D."/>
            <person name="Stevens L."/>
            <person name="Kumar S."/>
            <person name="Horikawa D."/>
            <person name="Ishino K."/>
            <person name="Komine S."/>
            <person name="Tomita M."/>
            <person name="Blaxter M."/>
            <person name="Arakawa K."/>
        </authorList>
    </citation>
    <scope>NUCLEOTIDE SEQUENCE [LARGE SCALE GENOMIC DNA]</scope>
    <source>
        <strain evidence="8">Z151</strain>
    </source>
</reference>
<dbReference type="PANTHER" id="PTHR21659:SF42">
    <property type="entry name" value="UPF0057 MEMBRANE PROTEIN ZK632.10-RELATED"/>
    <property type="match status" value="1"/>
</dbReference>
<dbReference type="InterPro" id="IPR000612">
    <property type="entry name" value="PMP3"/>
</dbReference>
<organism evidence="7 8">
    <name type="scientific">Hypsibius exemplaris</name>
    <name type="common">Freshwater tardigrade</name>
    <dbReference type="NCBI Taxonomy" id="2072580"/>
    <lineage>
        <taxon>Eukaryota</taxon>
        <taxon>Metazoa</taxon>
        <taxon>Ecdysozoa</taxon>
        <taxon>Tardigrada</taxon>
        <taxon>Eutardigrada</taxon>
        <taxon>Parachela</taxon>
        <taxon>Hypsibioidea</taxon>
        <taxon>Hypsibiidae</taxon>
        <taxon>Hypsibius</taxon>
    </lineage>
</organism>
<gene>
    <name evidence="7" type="ORF">BV898_08808</name>
</gene>
<evidence type="ECO:0000256" key="3">
    <source>
        <dbReference type="ARBA" id="ARBA00022692"/>
    </source>
</evidence>
<dbReference type="Pfam" id="PF01679">
    <property type="entry name" value="Pmp3"/>
    <property type="match status" value="3"/>
</dbReference>
<evidence type="ECO:0000256" key="6">
    <source>
        <dbReference type="SAM" id="Phobius"/>
    </source>
</evidence>
<comment type="caution">
    <text evidence="7">The sequence shown here is derived from an EMBL/GenBank/DDBJ whole genome shotgun (WGS) entry which is preliminary data.</text>
</comment>
<proteinExistence type="inferred from homology"/>
<keyword evidence="8" id="KW-1185">Reference proteome</keyword>
<dbReference type="GO" id="GO:0016020">
    <property type="term" value="C:membrane"/>
    <property type="evidence" value="ECO:0007669"/>
    <property type="project" value="UniProtKB-SubCell"/>
</dbReference>